<feature type="transmembrane region" description="Helical" evidence="1">
    <location>
        <begin position="36"/>
        <end position="55"/>
    </location>
</feature>
<evidence type="ECO:0000313" key="3">
    <source>
        <dbReference type="Proteomes" id="UP001328107"/>
    </source>
</evidence>
<keyword evidence="3" id="KW-1185">Reference proteome</keyword>
<dbReference type="EMBL" id="BTRK01000002">
    <property type="protein sequence ID" value="GMR34608.1"/>
    <property type="molecule type" value="Genomic_DNA"/>
</dbReference>
<keyword evidence="1" id="KW-0472">Membrane</keyword>
<accession>A0AAN5C2K3</accession>
<sequence length="211" mass="23421">LNFVSSMKMIAPFDPNHSRYYHTLCVGAHVTKAVRVLAIIHLLWAVVRSIAVIAISGDVVVIVLQASDIICMFSLLLAAYYEMRLLIVPYILDEAVTIFGHSITVIYLLSGGEIPSDHLKGDHLGHRIAAYVFIICIIAINVYFFKIAVNFLVFLKNRAESDGKSAEKHVQNANYQEPYVATGHVFPYSQSAPWNTPAVQGPQGMHPPPYL</sequence>
<keyword evidence="1" id="KW-0812">Transmembrane</keyword>
<feature type="transmembrane region" description="Helical" evidence="1">
    <location>
        <begin position="128"/>
        <end position="155"/>
    </location>
</feature>
<dbReference type="Proteomes" id="UP001328107">
    <property type="component" value="Unassembled WGS sequence"/>
</dbReference>
<protein>
    <submittedName>
        <fullName evidence="2">Uncharacterized protein</fullName>
    </submittedName>
</protein>
<reference evidence="3" key="1">
    <citation type="submission" date="2022-10" db="EMBL/GenBank/DDBJ databases">
        <title>Genome assembly of Pristionchus species.</title>
        <authorList>
            <person name="Yoshida K."/>
            <person name="Sommer R.J."/>
        </authorList>
    </citation>
    <scope>NUCLEOTIDE SEQUENCE [LARGE SCALE GENOMIC DNA]</scope>
    <source>
        <strain evidence="3">RS5460</strain>
    </source>
</reference>
<feature type="transmembrane region" description="Helical" evidence="1">
    <location>
        <begin position="87"/>
        <end position="108"/>
    </location>
</feature>
<feature type="transmembrane region" description="Helical" evidence="1">
    <location>
        <begin position="61"/>
        <end position="80"/>
    </location>
</feature>
<name>A0AAN5C2K3_9BILA</name>
<evidence type="ECO:0000256" key="1">
    <source>
        <dbReference type="SAM" id="Phobius"/>
    </source>
</evidence>
<evidence type="ECO:0000313" key="2">
    <source>
        <dbReference type="EMBL" id="GMR34608.1"/>
    </source>
</evidence>
<proteinExistence type="predicted"/>
<keyword evidence="1" id="KW-1133">Transmembrane helix</keyword>
<feature type="non-terminal residue" evidence="2">
    <location>
        <position position="1"/>
    </location>
</feature>
<gene>
    <name evidence="2" type="ORF">PMAYCL1PPCAC_04803</name>
</gene>
<comment type="caution">
    <text evidence="2">The sequence shown here is derived from an EMBL/GenBank/DDBJ whole genome shotgun (WGS) entry which is preliminary data.</text>
</comment>
<dbReference type="AlphaFoldDB" id="A0AAN5C2K3"/>
<organism evidence="2 3">
    <name type="scientific">Pristionchus mayeri</name>
    <dbReference type="NCBI Taxonomy" id="1317129"/>
    <lineage>
        <taxon>Eukaryota</taxon>
        <taxon>Metazoa</taxon>
        <taxon>Ecdysozoa</taxon>
        <taxon>Nematoda</taxon>
        <taxon>Chromadorea</taxon>
        <taxon>Rhabditida</taxon>
        <taxon>Rhabditina</taxon>
        <taxon>Diplogasteromorpha</taxon>
        <taxon>Diplogasteroidea</taxon>
        <taxon>Neodiplogasteridae</taxon>
        <taxon>Pristionchus</taxon>
    </lineage>
</organism>